<keyword evidence="2" id="KW-1185">Reference proteome</keyword>
<name>A0ACC5Y9F4_9TELE</name>
<sequence length="369" mass="40325">MKTWFAKVGVEELKWPAQSPDLNPTEHLWDEFECTSGLLALHQCSTSLMNGHIPTVTLQNLVESLPRRVKGIIAVKIHIQPKSPTDTSKAQDTMSQHSLMTIRERKMQAAAICREIQGTDGSEMDLGRKVNTPKEIMLEELSLASNRGSRLFKMRQKRSEKYTFESIQNASIHMNDGVIPPAPGIETTVMETEVNGVGVDQASKTPPNTPDPHTMPNPDCIAPGYGGPLKDVPTEKFNRTAVPKSYHSPWEQALISDPSLADMVHLQMPESEPTPQIPQYKSFNRVATPFGGFGNAAKAPVKSVEVNVLPSASSLPPPEVGSGPVPSRPTFNRTALGWVNDSAPLILASATLEPKSSRLPVFLPESDEL</sequence>
<evidence type="ECO:0000313" key="1">
    <source>
        <dbReference type="EMBL" id="MCJ8731611.1"/>
    </source>
</evidence>
<evidence type="ECO:0000313" key="2">
    <source>
        <dbReference type="Proteomes" id="UP000830395"/>
    </source>
</evidence>
<gene>
    <name evidence="1" type="ORF">PDJAM_G00201450</name>
</gene>
<dbReference type="EMBL" id="CM040978">
    <property type="protein sequence ID" value="MCJ8731611.1"/>
    <property type="molecule type" value="Genomic_DNA"/>
</dbReference>
<reference evidence="1" key="1">
    <citation type="submission" date="2020-02" db="EMBL/GenBank/DDBJ databases">
        <title>Genome sequencing of the panga catfish, Pangasius djambal.</title>
        <authorList>
            <person name="Wen M."/>
            <person name="Zahm M."/>
            <person name="Roques C."/>
            <person name="Cabau C."/>
            <person name="Klopp C."/>
            <person name="Donnadieu C."/>
            <person name="Jouanno E."/>
            <person name="Avarre J.-C."/>
            <person name="Campet M."/>
            <person name="Ha T."/>
            <person name="Dugue R."/>
            <person name="Lampietro C."/>
            <person name="Louis A."/>
            <person name="Herpin A."/>
            <person name="Echchiki A."/>
            <person name="Berthelot C."/>
            <person name="Parey E."/>
            <person name="Roest-Crollius H."/>
            <person name="Braasch I."/>
            <person name="Postlethwait J.H."/>
            <person name="Bobe J."/>
            <person name="Montfort J."/>
            <person name="Bouchez O."/>
            <person name="Begum T."/>
            <person name="Schartl M."/>
            <person name="Gustiano R."/>
            <person name="Guiguen Y."/>
        </authorList>
    </citation>
    <scope>NUCLEOTIDE SEQUENCE</scope>
    <source>
        <strain evidence="1">Pdj_M5554</strain>
    </source>
</reference>
<comment type="caution">
    <text evidence="1">The sequence shown here is derived from an EMBL/GenBank/DDBJ whole genome shotgun (WGS) entry which is preliminary data.</text>
</comment>
<accession>A0ACC5Y9F4</accession>
<protein>
    <submittedName>
        <fullName evidence="1">Uncharacterized protein</fullName>
    </submittedName>
</protein>
<proteinExistence type="predicted"/>
<dbReference type="Proteomes" id="UP000830395">
    <property type="component" value="Chromosome 4"/>
</dbReference>
<organism evidence="1 2">
    <name type="scientific">Pangasius djambal</name>
    <dbReference type="NCBI Taxonomy" id="1691987"/>
    <lineage>
        <taxon>Eukaryota</taxon>
        <taxon>Metazoa</taxon>
        <taxon>Chordata</taxon>
        <taxon>Craniata</taxon>
        <taxon>Vertebrata</taxon>
        <taxon>Euteleostomi</taxon>
        <taxon>Actinopterygii</taxon>
        <taxon>Neopterygii</taxon>
        <taxon>Teleostei</taxon>
        <taxon>Ostariophysi</taxon>
        <taxon>Siluriformes</taxon>
        <taxon>Pangasiidae</taxon>
        <taxon>Pangasius</taxon>
    </lineage>
</organism>